<comment type="subcellular location">
    <subcellularLocation>
        <location evidence="2">Cytoplasmic vesicle</location>
        <location evidence="2">Secretory vesicle</location>
        <location evidence="2">Synaptic vesicle membrane</location>
        <topology evidence="2">Multi-pass membrane protein</topology>
    </subcellularLocation>
    <subcellularLocation>
        <location evidence="1">Early endosome membrane</location>
    </subcellularLocation>
</comment>
<evidence type="ECO:0000256" key="3">
    <source>
        <dbReference type="ARBA" id="ARBA00008731"/>
    </source>
</evidence>
<evidence type="ECO:0000256" key="4">
    <source>
        <dbReference type="ARBA" id="ARBA00022692"/>
    </source>
</evidence>
<dbReference type="GO" id="GO:0016020">
    <property type="term" value="C:membrane"/>
    <property type="evidence" value="ECO:0007669"/>
    <property type="project" value="InterPro"/>
</dbReference>
<proteinExistence type="inferred from homology"/>
<evidence type="ECO:0000256" key="8">
    <source>
        <dbReference type="ARBA" id="ARBA00023018"/>
    </source>
</evidence>
<feature type="transmembrane region" description="Helical" evidence="11">
    <location>
        <begin position="159"/>
        <end position="183"/>
    </location>
</feature>
<evidence type="ECO:0000256" key="1">
    <source>
        <dbReference type="ARBA" id="ARBA00004146"/>
    </source>
</evidence>
<keyword evidence="6" id="KW-0862">Zinc</keyword>
<reference evidence="13" key="1">
    <citation type="journal article" date="2018" name="Curr. Microbiol.">
        <title>Cellulosimicrobium arenosum sp. nov., Isolated from Marine Sediment Sand.</title>
        <authorList>
            <person name="Oh M."/>
            <person name="Kim J.H."/>
            <person name="Yoon J.H."/>
            <person name="Schumann P."/>
            <person name="Kim W."/>
        </authorList>
    </citation>
    <scope>NUCLEOTIDE SEQUENCE</scope>
    <source>
        <strain evidence="13">KCTC 49039</strain>
    </source>
</reference>
<dbReference type="SUPFAM" id="SSF161111">
    <property type="entry name" value="Cation efflux protein transmembrane domain-like"/>
    <property type="match status" value="1"/>
</dbReference>
<keyword evidence="9 11" id="KW-0472">Membrane</keyword>
<dbReference type="PANTHER" id="PTHR31937">
    <property type="entry name" value="TRANSMEMBRANE PROTEIN 163"/>
    <property type="match status" value="1"/>
</dbReference>
<feature type="transmembrane region" description="Helical" evidence="11">
    <location>
        <begin position="86"/>
        <end position="106"/>
    </location>
</feature>
<sequence>MTSVSLGPPPLAAARRAVLERRVRWVVAATIAYNVVEAVVAITAGRIASSAALVGFGLDSVVEVLSAAAVAWQFAAPDPHRRERVALRLVAVSFFGLALFVTVDAARALLGAAEPEHSTVGIVLAAVSLAVMPFLSWFERRTGRELGSASAVADSRQTLLCTYLSGVLLVGLVLTSTLGWTWADPVAALVIAAVAVKEGVEAWRGDACCAPVGALLAASDEVARTVVPGESDPDAAGCEDGCCAPARPVGERSAGGGVAEP</sequence>
<evidence type="ECO:0000313" key="13">
    <source>
        <dbReference type="EMBL" id="MBD8080297.1"/>
    </source>
</evidence>
<feature type="transmembrane region" description="Helical" evidence="11">
    <location>
        <begin position="118"/>
        <end position="138"/>
    </location>
</feature>
<dbReference type="AlphaFoldDB" id="A0A927PG68"/>
<dbReference type="InterPro" id="IPR027469">
    <property type="entry name" value="Cation_efflux_TMD_sf"/>
</dbReference>
<keyword evidence="4 11" id="KW-0812">Transmembrane</keyword>
<organism evidence="13 14">
    <name type="scientific">Cellulosimicrobium arenosum</name>
    <dbReference type="NCBI Taxonomy" id="2708133"/>
    <lineage>
        <taxon>Bacteria</taxon>
        <taxon>Bacillati</taxon>
        <taxon>Actinomycetota</taxon>
        <taxon>Actinomycetes</taxon>
        <taxon>Micrococcales</taxon>
        <taxon>Promicromonosporaceae</taxon>
        <taxon>Cellulosimicrobium</taxon>
    </lineage>
</organism>
<keyword evidence="5" id="KW-0967">Endosome</keyword>
<feature type="domain" description="Cation efflux protein transmembrane" evidence="12">
    <location>
        <begin position="29"/>
        <end position="201"/>
    </location>
</feature>
<dbReference type="GO" id="GO:0008324">
    <property type="term" value="F:monoatomic cation transmembrane transporter activity"/>
    <property type="evidence" value="ECO:0007669"/>
    <property type="project" value="InterPro"/>
</dbReference>
<name>A0A927PG68_9MICO</name>
<evidence type="ECO:0000256" key="2">
    <source>
        <dbReference type="ARBA" id="ARBA00004644"/>
    </source>
</evidence>
<evidence type="ECO:0000256" key="6">
    <source>
        <dbReference type="ARBA" id="ARBA00022833"/>
    </source>
</evidence>
<dbReference type="Pfam" id="PF01545">
    <property type="entry name" value="Cation_efflux"/>
    <property type="match status" value="1"/>
</dbReference>
<dbReference type="InterPro" id="IPR026765">
    <property type="entry name" value="Tmem163"/>
</dbReference>
<protein>
    <submittedName>
        <fullName evidence="13">Cation transporter</fullName>
    </submittedName>
</protein>
<dbReference type="PANTHER" id="PTHR31937:SF2">
    <property type="entry name" value="TRANSMEMBRANE PROTEIN 163"/>
    <property type="match status" value="1"/>
</dbReference>
<keyword evidence="10" id="KW-0968">Cytoplasmic vesicle</keyword>
<evidence type="ECO:0000256" key="9">
    <source>
        <dbReference type="ARBA" id="ARBA00023136"/>
    </source>
</evidence>
<evidence type="ECO:0000256" key="11">
    <source>
        <dbReference type="SAM" id="Phobius"/>
    </source>
</evidence>
<evidence type="ECO:0000313" key="14">
    <source>
        <dbReference type="Proteomes" id="UP000610846"/>
    </source>
</evidence>
<comment type="similarity">
    <text evidence="3">Belongs to the TMEM163 family.</text>
</comment>
<evidence type="ECO:0000259" key="12">
    <source>
        <dbReference type="Pfam" id="PF01545"/>
    </source>
</evidence>
<dbReference type="Gene3D" id="1.20.1510.10">
    <property type="entry name" value="Cation efflux protein transmembrane domain"/>
    <property type="match status" value="1"/>
</dbReference>
<keyword evidence="14" id="KW-1185">Reference proteome</keyword>
<accession>A0A927PG68</accession>
<reference evidence="13" key="2">
    <citation type="submission" date="2020-09" db="EMBL/GenBank/DDBJ databases">
        <authorList>
            <person name="Yu Y."/>
        </authorList>
    </citation>
    <scope>NUCLEOTIDE SEQUENCE</scope>
    <source>
        <strain evidence="13">KCTC 49039</strain>
    </source>
</reference>
<dbReference type="GO" id="GO:0031410">
    <property type="term" value="C:cytoplasmic vesicle"/>
    <property type="evidence" value="ECO:0007669"/>
    <property type="project" value="UniProtKB-KW"/>
</dbReference>
<evidence type="ECO:0000256" key="10">
    <source>
        <dbReference type="ARBA" id="ARBA00023329"/>
    </source>
</evidence>
<dbReference type="RefSeq" id="WP_191829885.1">
    <property type="nucleotide sequence ID" value="NZ_JACYHB010000014.1"/>
</dbReference>
<dbReference type="Proteomes" id="UP000610846">
    <property type="component" value="Unassembled WGS sequence"/>
</dbReference>
<evidence type="ECO:0000256" key="7">
    <source>
        <dbReference type="ARBA" id="ARBA00022989"/>
    </source>
</evidence>
<feature type="transmembrane region" description="Helical" evidence="11">
    <location>
        <begin position="25"/>
        <end position="45"/>
    </location>
</feature>
<feature type="transmembrane region" description="Helical" evidence="11">
    <location>
        <begin position="51"/>
        <end position="74"/>
    </location>
</feature>
<dbReference type="InterPro" id="IPR058533">
    <property type="entry name" value="Cation_efflux_TM"/>
</dbReference>
<keyword evidence="7 11" id="KW-1133">Transmembrane helix</keyword>
<keyword evidence="8" id="KW-0770">Synapse</keyword>
<dbReference type="EMBL" id="JACYHB010000014">
    <property type="protein sequence ID" value="MBD8080297.1"/>
    <property type="molecule type" value="Genomic_DNA"/>
</dbReference>
<gene>
    <name evidence="13" type="ORF">IF651_14670</name>
</gene>
<evidence type="ECO:0000256" key="5">
    <source>
        <dbReference type="ARBA" id="ARBA00022753"/>
    </source>
</evidence>
<comment type="caution">
    <text evidence="13">The sequence shown here is derived from an EMBL/GenBank/DDBJ whole genome shotgun (WGS) entry which is preliminary data.</text>
</comment>